<name>A0A2W6PPZ9_9HELI</name>
<evidence type="ECO:0000259" key="8">
    <source>
        <dbReference type="Pfam" id="PF06808"/>
    </source>
</evidence>
<keyword evidence="5 7" id="KW-1133">Transmembrane helix</keyword>
<feature type="transmembrane region" description="Helical" evidence="7">
    <location>
        <begin position="51"/>
        <end position="68"/>
    </location>
</feature>
<reference evidence="9 10" key="1">
    <citation type="submission" date="2017-03" db="EMBL/GenBank/DDBJ databases">
        <title>Genomic and clinical evidence uncovers the enterohepatic species Helicobacter valdiviensis as a potential human intestinal pathogen.</title>
        <authorList>
            <person name="Fresia P."/>
            <person name="Jara R."/>
            <person name="Sierra R."/>
            <person name="Ferres I."/>
            <person name="Greif G."/>
            <person name="Iraola G."/>
            <person name="Collado L."/>
        </authorList>
    </citation>
    <scope>NUCLEOTIDE SEQUENCE [LARGE SCALE GENOMIC DNA]</scope>
    <source>
        <strain evidence="9 10">WBE14</strain>
    </source>
</reference>
<feature type="transmembrane region" description="Helical" evidence="7">
    <location>
        <begin position="368"/>
        <end position="388"/>
    </location>
</feature>
<dbReference type="InterPro" id="IPR010656">
    <property type="entry name" value="DctM"/>
</dbReference>
<evidence type="ECO:0000256" key="2">
    <source>
        <dbReference type="ARBA" id="ARBA00022475"/>
    </source>
</evidence>
<dbReference type="Pfam" id="PF06808">
    <property type="entry name" value="DctM"/>
    <property type="match status" value="1"/>
</dbReference>
<feature type="transmembrane region" description="Helical" evidence="7">
    <location>
        <begin position="80"/>
        <end position="106"/>
    </location>
</feature>
<organism evidence="9 10">
    <name type="scientific">Helicobacter valdiviensis</name>
    <dbReference type="NCBI Taxonomy" id="1458358"/>
    <lineage>
        <taxon>Bacteria</taxon>
        <taxon>Pseudomonadati</taxon>
        <taxon>Campylobacterota</taxon>
        <taxon>Epsilonproteobacteria</taxon>
        <taxon>Campylobacterales</taxon>
        <taxon>Helicobacteraceae</taxon>
        <taxon>Helicobacter</taxon>
    </lineage>
</organism>
<dbReference type="GO" id="GO:0015740">
    <property type="term" value="P:C4-dicarboxylate transport"/>
    <property type="evidence" value="ECO:0007669"/>
    <property type="project" value="TreeGrafter"/>
</dbReference>
<keyword evidence="2" id="KW-1003">Cell membrane</keyword>
<dbReference type="PANTHER" id="PTHR33362">
    <property type="entry name" value="SIALIC ACID TRAP TRANSPORTER PERMEASE PROTEIN SIAT-RELATED"/>
    <property type="match status" value="1"/>
</dbReference>
<evidence type="ECO:0000256" key="4">
    <source>
        <dbReference type="ARBA" id="ARBA00022692"/>
    </source>
</evidence>
<evidence type="ECO:0000256" key="5">
    <source>
        <dbReference type="ARBA" id="ARBA00022989"/>
    </source>
</evidence>
<sequence>MSVAFLLIVLFGLLLLGVPVAISLGVSAVATMLFFSSYDIFGVPEIMLNGLKPALMAIPMFILAGSLMSKGSSAQRIVDFAKSIVGHLPGGLPMSAILACIIFAAVSGSSPATVVAIGSVMFVALKQAGYPNSYSVGAITSAGSLGILIPPSVVMIVYGVTAEVSIEKLFIAGVIPGLLVGGMMMLYAYIGAKRLGFKSSKPASLKERWHKFKAAFWALLIVFVVIGGIYAGIFTATEAAGISAVYAFIISVFVYKDIKIKDLYHVFLDAAITTAMIFFIIGFAVVFAHFLTSERIPHMIAEYLVSMNMSWWVFLILVNVVLFVMGQFMEPSSVVMIMTPLLLPIALELGIDPIHFGIVMIVNMELGMLTPPVGLNLFVASSLTGLSLKDVTLSIVPWLCVLLVGLALITYIPSISLWLPNFDWQIVVDFWQKVVDLWKNLF</sequence>
<feature type="transmembrane region" description="Helical" evidence="7">
    <location>
        <begin position="212"/>
        <end position="233"/>
    </location>
</feature>
<evidence type="ECO:0000256" key="3">
    <source>
        <dbReference type="ARBA" id="ARBA00022519"/>
    </source>
</evidence>
<feature type="transmembrane region" description="Helical" evidence="7">
    <location>
        <begin position="267"/>
        <end position="291"/>
    </location>
</feature>
<dbReference type="GO" id="GO:0005886">
    <property type="term" value="C:plasma membrane"/>
    <property type="evidence" value="ECO:0007669"/>
    <property type="project" value="UniProtKB-SubCell"/>
</dbReference>
<dbReference type="EMBL" id="NBIU01000003">
    <property type="protein sequence ID" value="PZT48793.1"/>
    <property type="molecule type" value="Genomic_DNA"/>
</dbReference>
<dbReference type="Proteomes" id="UP000249746">
    <property type="component" value="Unassembled WGS sequence"/>
</dbReference>
<keyword evidence="3" id="KW-0997">Cell inner membrane</keyword>
<comment type="caution">
    <text evidence="9">The sequence shown here is derived from an EMBL/GenBank/DDBJ whole genome shotgun (WGS) entry which is preliminary data.</text>
</comment>
<dbReference type="PIRSF" id="PIRSF006066">
    <property type="entry name" value="HI0050"/>
    <property type="match status" value="1"/>
</dbReference>
<evidence type="ECO:0000313" key="9">
    <source>
        <dbReference type="EMBL" id="PZT48793.1"/>
    </source>
</evidence>
<feature type="transmembrane region" description="Helical" evidence="7">
    <location>
        <begin position="395"/>
        <end position="419"/>
    </location>
</feature>
<feature type="transmembrane region" description="Helical" evidence="7">
    <location>
        <begin position="136"/>
        <end position="158"/>
    </location>
</feature>
<dbReference type="InterPro" id="IPR004681">
    <property type="entry name" value="TRAP_DctM"/>
</dbReference>
<feature type="transmembrane region" description="Helical" evidence="7">
    <location>
        <begin position="170"/>
        <end position="191"/>
    </location>
</feature>
<keyword evidence="10" id="KW-1185">Reference proteome</keyword>
<gene>
    <name evidence="9" type="ORF">B6S12_01710</name>
</gene>
<evidence type="ECO:0000256" key="6">
    <source>
        <dbReference type="ARBA" id="ARBA00023136"/>
    </source>
</evidence>
<evidence type="ECO:0000256" key="1">
    <source>
        <dbReference type="ARBA" id="ARBA00004429"/>
    </source>
</evidence>
<protein>
    <submittedName>
        <fullName evidence="9">C4-dicarboxylate ABC transporter permease</fullName>
    </submittedName>
</protein>
<proteinExistence type="predicted"/>
<keyword evidence="6 7" id="KW-0472">Membrane</keyword>
<keyword evidence="4 7" id="KW-0812">Transmembrane</keyword>
<dbReference type="RefSeq" id="WP_111229103.1">
    <property type="nucleotide sequence ID" value="NZ_NBIU01000003.1"/>
</dbReference>
<accession>A0A2W6PPZ9</accession>
<feature type="transmembrane region" description="Helical" evidence="7">
    <location>
        <begin position="311"/>
        <end position="329"/>
    </location>
</feature>
<dbReference type="NCBIfam" id="TIGR00786">
    <property type="entry name" value="dctM"/>
    <property type="match status" value="1"/>
</dbReference>
<evidence type="ECO:0000256" key="7">
    <source>
        <dbReference type="SAM" id="Phobius"/>
    </source>
</evidence>
<dbReference type="GO" id="GO:0022857">
    <property type="term" value="F:transmembrane transporter activity"/>
    <property type="evidence" value="ECO:0007669"/>
    <property type="project" value="TreeGrafter"/>
</dbReference>
<feature type="transmembrane region" description="Helical" evidence="7">
    <location>
        <begin position="112"/>
        <end position="129"/>
    </location>
</feature>
<feature type="domain" description="TRAP C4-dicarboxylate transport system permease DctM subunit" evidence="8">
    <location>
        <begin position="7"/>
        <end position="415"/>
    </location>
</feature>
<comment type="subcellular location">
    <subcellularLocation>
        <location evidence="1">Cell inner membrane</location>
        <topology evidence="1">Multi-pass membrane protein</topology>
    </subcellularLocation>
</comment>
<evidence type="ECO:0000313" key="10">
    <source>
        <dbReference type="Proteomes" id="UP000249746"/>
    </source>
</evidence>
<dbReference type="PANTHER" id="PTHR33362:SF5">
    <property type="entry name" value="C4-DICARBOXYLATE TRAP TRANSPORTER LARGE PERMEASE PROTEIN DCTM"/>
    <property type="match status" value="1"/>
</dbReference>
<dbReference type="AlphaFoldDB" id="A0A2W6PPZ9"/>
<dbReference type="OrthoDB" id="9790209at2"/>
<feature type="transmembrane region" description="Helical" evidence="7">
    <location>
        <begin position="239"/>
        <end position="255"/>
    </location>
</feature>